<evidence type="ECO:0000256" key="3">
    <source>
        <dbReference type="ARBA" id="ARBA00022989"/>
    </source>
</evidence>
<evidence type="ECO:0000256" key="4">
    <source>
        <dbReference type="ARBA" id="ARBA00023136"/>
    </source>
</evidence>
<dbReference type="PANTHER" id="PTHR21284">
    <property type="entry name" value="EG:80H7.2 PROTEIN"/>
    <property type="match status" value="1"/>
</dbReference>
<evidence type="ECO:0000256" key="2">
    <source>
        <dbReference type="ARBA" id="ARBA00022692"/>
    </source>
</evidence>
<keyword evidence="2 5" id="KW-0812">Transmembrane</keyword>
<evidence type="ECO:0000313" key="6">
    <source>
        <dbReference type="EMBL" id="KAL3282104.1"/>
    </source>
</evidence>
<dbReference type="Pfam" id="PF13903">
    <property type="entry name" value="Claudin_2"/>
    <property type="match status" value="1"/>
</dbReference>
<dbReference type="PANTHER" id="PTHR21284:SF6">
    <property type="entry name" value="SINUOUS"/>
    <property type="match status" value="1"/>
</dbReference>
<feature type="transmembrane region" description="Helical" evidence="5">
    <location>
        <begin position="179"/>
        <end position="202"/>
    </location>
</feature>
<reference evidence="6 7" key="1">
    <citation type="journal article" date="2021" name="BMC Biol.">
        <title>Horizontally acquired antibacterial genes associated with adaptive radiation of ladybird beetles.</title>
        <authorList>
            <person name="Li H.S."/>
            <person name="Tang X.F."/>
            <person name="Huang Y.H."/>
            <person name="Xu Z.Y."/>
            <person name="Chen M.L."/>
            <person name="Du X.Y."/>
            <person name="Qiu B.Y."/>
            <person name="Chen P.T."/>
            <person name="Zhang W."/>
            <person name="Slipinski A."/>
            <person name="Escalona H.E."/>
            <person name="Waterhouse R.M."/>
            <person name="Zwick A."/>
            <person name="Pang H."/>
        </authorList>
    </citation>
    <scope>NUCLEOTIDE SEQUENCE [LARGE SCALE GENOMIC DNA]</scope>
    <source>
        <strain evidence="6">SYSU2018</strain>
    </source>
</reference>
<gene>
    <name evidence="6" type="ORF">HHI36_005302</name>
</gene>
<evidence type="ECO:0000256" key="5">
    <source>
        <dbReference type="SAM" id="Phobius"/>
    </source>
</evidence>
<keyword evidence="4 5" id="KW-0472">Membrane</keyword>
<dbReference type="GO" id="GO:0016020">
    <property type="term" value="C:membrane"/>
    <property type="evidence" value="ECO:0007669"/>
    <property type="project" value="UniProtKB-SubCell"/>
</dbReference>
<keyword evidence="7" id="KW-1185">Reference proteome</keyword>
<dbReference type="Gene3D" id="1.20.140.150">
    <property type="match status" value="1"/>
</dbReference>
<feature type="transmembrane region" description="Helical" evidence="5">
    <location>
        <begin position="20"/>
        <end position="41"/>
    </location>
</feature>
<proteinExistence type="predicted"/>
<evidence type="ECO:0000256" key="1">
    <source>
        <dbReference type="ARBA" id="ARBA00004141"/>
    </source>
</evidence>
<accession>A0ABD2NU57</accession>
<keyword evidence="3 5" id="KW-1133">Transmembrane helix</keyword>
<feature type="transmembrane region" description="Helical" evidence="5">
    <location>
        <begin position="107"/>
        <end position="131"/>
    </location>
</feature>
<comment type="caution">
    <text evidence="6">The sequence shown here is derived from an EMBL/GenBank/DDBJ whole genome shotgun (WGS) entry which is preliminary data.</text>
</comment>
<comment type="subcellular location">
    <subcellularLocation>
        <location evidence="1">Membrane</location>
        <topology evidence="1">Multi-pass membrane protein</topology>
    </subcellularLocation>
</comment>
<evidence type="ECO:0000313" key="7">
    <source>
        <dbReference type="Proteomes" id="UP001516400"/>
    </source>
</evidence>
<organism evidence="6 7">
    <name type="scientific">Cryptolaemus montrouzieri</name>
    <dbReference type="NCBI Taxonomy" id="559131"/>
    <lineage>
        <taxon>Eukaryota</taxon>
        <taxon>Metazoa</taxon>
        <taxon>Ecdysozoa</taxon>
        <taxon>Arthropoda</taxon>
        <taxon>Hexapoda</taxon>
        <taxon>Insecta</taxon>
        <taxon>Pterygota</taxon>
        <taxon>Neoptera</taxon>
        <taxon>Endopterygota</taxon>
        <taxon>Coleoptera</taxon>
        <taxon>Polyphaga</taxon>
        <taxon>Cucujiformia</taxon>
        <taxon>Coccinelloidea</taxon>
        <taxon>Coccinellidae</taxon>
        <taxon>Scymninae</taxon>
        <taxon>Scymnini</taxon>
        <taxon>Cryptolaemus</taxon>
    </lineage>
</organism>
<dbReference type="Proteomes" id="UP001516400">
    <property type="component" value="Unassembled WGS sequence"/>
</dbReference>
<protein>
    <submittedName>
        <fullName evidence="6">Uncharacterized protein</fullName>
    </submittedName>
</protein>
<feature type="transmembrane region" description="Helical" evidence="5">
    <location>
        <begin position="143"/>
        <end position="167"/>
    </location>
</feature>
<sequence>MVEYRRSEGKNRSLAGNVGLGFFALSFVLIFIAFCTASWLVSDRRITGANMDRLGLWTHCFRSLQDPNDIRAKRFFVGCRWIYDPFTTGYDEIRGFLVPGFMVATQIFFTLCFLAALICAVLSLLYFLCYGPEIDHFFMLIQLNSFILLAGGLSGGIAVVVFAILGNRNGWMPGHENNFFGYSFVLACVGSVAMLIASALFLTDMYIQRRKRDQSQDSQARFELGRKS</sequence>
<dbReference type="InterPro" id="IPR004031">
    <property type="entry name" value="PMP22/EMP/MP20/Claudin"/>
</dbReference>
<name>A0ABD2NU57_9CUCU</name>
<dbReference type="AlphaFoldDB" id="A0ABD2NU57"/>
<dbReference type="EMBL" id="JABFTP020000144">
    <property type="protein sequence ID" value="KAL3282104.1"/>
    <property type="molecule type" value="Genomic_DNA"/>
</dbReference>